<keyword evidence="1" id="KW-0812">Transmembrane</keyword>
<evidence type="ECO:0008006" key="4">
    <source>
        <dbReference type="Google" id="ProtNLM"/>
    </source>
</evidence>
<keyword evidence="1" id="KW-1133">Transmembrane helix</keyword>
<reference evidence="2" key="1">
    <citation type="submission" date="2023-10" db="EMBL/GenBank/DDBJ databases">
        <title>Genome assembly of Pristionchus species.</title>
        <authorList>
            <person name="Yoshida K."/>
            <person name="Sommer R.J."/>
        </authorList>
    </citation>
    <scope>NUCLEOTIDE SEQUENCE</scope>
    <source>
        <strain evidence="2">RS0144</strain>
    </source>
</reference>
<feature type="transmembrane region" description="Helical" evidence="1">
    <location>
        <begin position="82"/>
        <end position="103"/>
    </location>
</feature>
<proteinExistence type="predicted"/>
<gene>
    <name evidence="2" type="ORF">PENTCL1PPCAC_4872</name>
</gene>
<organism evidence="2 3">
    <name type="scientific">Pristionchus entomophagus</name>
    <dbReference type="NCBI Taxonomy" id="358040"/>
    <lineage>
        <taxon>Eukaryota</taxon>
        <taxon>Metazoa</taxon>
        <taxon>Ecdysozoa</taxon>
        <taxon>Nematoda</taxon>
        <taxon>Chromadorea</taxon>
        <taxon>Rhabditida</taxon>
        <taxon>Rhabditina</taxon>
        <taxon>Diplogasteromorpha</taxon>
        <taxon>Diplogasteroidea</taxon>
        <taxon>Neodiplogasteridae</taxon>
        <taxon>Pristionchus</taxon>
    </lineage>
</organism>
<evidence type="ECO:0000256" key="1">
    <source>
        <dbReference type="SAM" id="Phobius"/>
    </source>
</evidence>
<dbReference type="InterPro" id="IPR019429">
    <property type="entry name" value="7TM_GPCR_serpentine_rcpt_Sri"/>
</dbReference>
<keyword evidence="1" id="KW-0472">Membrane</keyword>
<dbReference type="EMBL" id="BTSX01000002">
    <property type="protein sequence ID" value="GMS82697.1"/>
    <property type="molecule type" value="Genomic_DNA"/>
</dbReference>
<sequence length="146" mass="16148">VLAAAQDINLDVAVEPFPLFPAIGGFCNGLLCTWGAVPMQYTFATTVILIGNTGGSIVICILYRHQSLVRGRFKFNELTIRLMQVAIIVIYSAPGILSFSLFFDGTRTDELIDNYAFGDLAWIRERGNYVLFVRSVELVVVLPILT</sequence>
<dbReference type="PANTHER" id="PTHR45830">
    <property type="entry name" value="SERPENTINE RECEPTOR, CLASS I"/>
    <property type="match status" value="1"/>
</dbReference>
<dbReference type="PANTHER" id="PTHR45830:SF15">
    <property type="entry name" value="SERPENTINE RECEPTOR, CLASS I"/>
    <property type="match status" value="1"/>
</dbReference>
<feature type="transmembrane region" description="Helical" evidence="1">
    <location>
        <begin position="41"/>
        <end position="62"/>
    </location>
</feature>
<evidence type="ECO:0000313" key="2">
    <source>
        <dbReference type="EMBL" id="GMS82697.1"/>
    </source>
</evidence>
<keyword evidence="3" id="KW-1185">Reference proteome</keyword>
<accession>A0AAV5SJA2</accession>
<feature type="non-terminal residue" evidence="2">
    <location>
        <position position="146"/>
    </location>
</feature>
<feature type="non-terminal residue" evidence="2">
    <location>
        <position position="1"/>
    </location>
</feature>
<dbReference type="AlphaFoldDB" id="A0AAV5SJA2"/>
<evidence type="ECO:0000313" key="3">
    <source>
        <dbReference type="Proteomes" id="UP001432027"/>
    </source>
</evidence>
<name>A0AAV5SJA2_9BILA</name>
<comment type="caution">
    <text evidence="2">The sequence shown here is derived from an EMBL/GenBank/DDBJ whole genome shotgun (WGS) entry which is preliminary data.</text>
</comment>
<dbReference type="Proteomes" id="UP001432027">
    <property type="component" value="Unassembled WGS sequence"/>
</dbReference>
<protein>
    <recommendedName>
        <fullName evidence="4">G protein-coupled receptor</fullName>
    </recommendedName>
</protein>
<dbReference type="Pfam" id="PF10327">
    <property type="entry name" value="7TM_GPCR_Sri"/>
    <property type="match status" value="1"/>
</dbReference>